<evidence type="ECO:0000256" key="1">
    <source>
        <dbReference type="SAM" id="MobiDB-lite"/>
    </source>
</evidence>
<proteinExistence type="predicted"/>
<dbReference type="Pfam" id="PF16064">
    <property type="entry name" value="DUF4806"/>
    <property type="match status" value="1"/>
</dbReference>
<gene>
    <name evidence="4" type="primary">LOC112681593</name>
</gene>
<name>A0A8B8FA00_9HEMI</name>
<evidence type="ECO:0000313" key="3">
    <source>
        <dbReference type="Proteomes" id="UP000694846"/>
    </source>
</evidence>
<dbReference type="AlphaFoldDB" id="A0A8B8FA00"/>
<dbReference type="Proteomes" id="UP000694846">
    <property type="component" value="Unplaced"/>
</dbReference>
<protein>
    <submittedName>
        <fullName evidence="4">Uncharacterized protein LOC112681593</fullName>
    </submittedName>
</protein>
<accession>A0A8B8FA00</accession>
<sequence length="352" mass="40017">MQSKSSSVFSNKNFGLSLEGENDFTHLESLVVKDHAGSISDVQDDSDDDPNWENKFSGDDSSLESNNIQHETNVVLFSPNTQTWKVNALNETECTKLELNNQGPFKSPGKWNISSVSNDKIKLANVTRALDLDENSKIVIDESTSDVGTSKSTNMSFNVNANTFMSSHDFQKFVFTSLTHFKYDISAMMHIIKDTNEKVQALISQSNGNHFDSALSLKQSSLDLNMFPITTENQLMDIEKKIDDDINFKNELVCKLSLLVDNNNLNNSVRRIISRLCDDILLLNYSLTGFKHNKTFKNLNVYRVLIDAVRMNVQFSKIPDQKIDVPLRVWLDHSKFRIRDKKEKNNNTLNNC</sequence>
<evidence type="ECO:0000259" key="2">
    <source>
        <dbReference type="Pfam" id="PF16064"/>
    </source>
</evidence>
<dbReference type="InterPro" id="IPR032071">
    <property type="entry name" value="DUF4806"/>
</dbReference>
<feature type="domain" description="DUF4806" evidence="2">
    <location>
        <begin position="226"/>
        <end position="300"/>
    </location>
</feature>
<evidence type="ECO:0000313" key="4">
    <source>
        <dbReference type="RefSeq" id="XP_025407623.1"/>
    </source>
</evidence>
<feature type="region of interest" description="Disordered" evidence="1">
    <location>
        <begin position="38"/>
        <end position="64"/>
    </location>
</feature>
<reference evidence="4" key="1">
    <citation type="submission" date="2025-08" db="UniProtKB">
        <authorList>
            <consortium name="RefSeq"/>
        </authorList>
    </citation>
    <scope>IDENTIFICATION</scope>
    <source>
        <tissue evidence="4">Whole body</tissue>
    </source>
</reference>
<keyword evidence="3" id="KW-1185">Reference proteome</keyword>
<organism evidence="3 4">
    <name type="scientific">Sipha flava</name>
    <name type="common">yellow sugarcane aphid</name>
    <dbReference type="NCBI Taxonomy" id="143950"/>
    <lineage>
        <taxon>Eukaryota</taxon>
        <taxon>Metazoa</taxon>
        <taxon>Ecdysozoa</taxon>
        <taxon>Arthropoda</taxon>
        <taxon>Hexapoda</taxon>
        <taxon>Insecta</taxon>
        <taxon>Pterygota</taxon>
        <taxon>Neoptera</taxon>
        <taxon>Paraneoptera</taxon>
        <taxon>Hemiptera</taxon>
        <taxon>Sternorrhyncha</taxon>
        <taxon>Aphidomorpha</taxon>
        <taxon>Aphidoidea</taxon>
        <taxon>Aphididae</taxon>
        <taxon>Sipha</taxon>
    </lineage>
</organism>
<dbReference type="RefSeq" id="XP_025407623.1">
    <property type="nucleotide sequence ID" value="XM_025551838.1"/>
</dbReference>
<dbReference type="GeneID" id="112681593"/>
<dbReference type="OrthoDB" id="6609483at2759"/>
<feature type="compositionally biased region" description="Acidic residues" evidence="1">
    <location>
        <begin position="42"/>
        <end position="51"/>
    </location>
</feature>
<feature type="non-terminal residue" evidence="4">
    <location>
        <position position="352"/>
    </location>
</feature>